<proteinExistence type="predicted"/>
<evidence type="ECO:0000313" key="2">
    <source>
        <dbReference type="Proteomes" id="UP000190648"/>
    </source>
</evidence>
<dbReference type="Proteomes" id="UP000190648">
    <property type="component" value="Unassembled WGS sequence"/>
</dbReference>
<reference evidence="1 2" key="1">
    <citation type="submission" date="2016-02" db="EMBL/GenBank/DDBJ databases">
        <title>Band-tailed pigeon sequencing and assembly.</title>
        <authorList>
            <person name="Soares A.E."/>
            <person name="Novak B.J."/>
            <person name="Rice E.S."/>
            <person name="O'Connell B."/>
            <person name="Chang D."/>
            <person name="Weber S."/>
            <person name="Shapiro B."/>
        </authorList>
    </citation>
    <scope>NUCLEOTIDE SEQUENCE [LARGE SCALE GENOMIC DNA]</scope>
    <source>
        <strain evidence="1">BTP2013</strain>
        <tissue evidence="1">Blood</tissue>
    </source>
</reference>
<keyword evidence="2" id="KW-1185">Reference proteome</keyword>
<sequence length="127" mass="14284">MLLSLVLHDQESCPSSPRAGEEIAEILLPLQNQLRLLTGTLEGAVPKHLWGLLGALGAYRGWLEAAVEGAGALRCLDEEEEKTPRRRRRVASDCWFQVRGGAWMKMRTNNSRKEQPWHMRGFVCLGC</sequence>
<accession>A0A1V4JCY4</accession>
<dbReference type="EMBL" id="LSYS01007908">
    <property type="protein sequence ID" value="OPJ70026.1"/>
    <property type="molecule type" value="Genomic_DNA"/>
</dbReference>
<name>A0A1V4JCY4_PATFA</name>
<protein>
    <submittedName>
        <fullName evidence="1">Uncharacterized protein</fullName>
    </submittedName>
</protein>
<comment type="caution">
    <text evidence="1">The sequence shown here is derived from an EMBL/GenBank/DDBJ whole genome shotgun (WGS) entry which is preliminary data.</text>
</comment>
<evidence type="ECO:0000313" key="1">
    <source>
        <dbReference type="EMBL" id="OPJ70026.1"/>
    </source>
</evidence>
<organism evidence="1 2">
    <name type="scientific">Patagioenas fasciata monilis</name>
    <dbReference type="NCBI Taxonomy" id="372326"/>
    <lineage>
        <taxon>Eukaryota</taxon>
        <taxon>Metazoa</taxon>
        <taxon>Chordata</taxon>
        <taxon>Craniata</taxon>
        <taxon>Vertebrata</taxon>
        <taxon>Euteleostomi</taxon>
        <taxon>Archelosauria</taxon>
        <taxon>Archosauria</taxon>
        <taxon>Dinosauria</taxon>
        <taxon>Saurischia</taxon>
        <taxon>Theropoda</taxon>
        <taxon>Coelurosauria</taxon>
        <taxon>Aves</taxon>
        <taxon>Neognathae</taxon>
        <taxon>Neoaves</taxon>
        <taxon>Columbimorphae</taxon>
        <taxon>Columbiformes</taxon>
        <taxon>Columbidae</taxon>
        <taxon>Patagioenas</taxon>
    </lineage>
</organism>
<dbReference type="AlphaFoldDB" id="A0A1V4JCY4"/>
<gene>
    <name evidence="1" type="ORF">AV530_019281</name>
</gene>